<dbReference type="PANTHER" id="PTHR43317:SF1">
    <property type="entry name" value="THERMOSPERMINE SYNTHASE ACAULIS5"/>
    <property type="match status" value="1"/>
</dbReference>
<dbReference type="EMBL" id="JBBUTG010000004">
    <property type="protein sequence ID" value="MEK8031095.1"/>
    <property type="molecule type" value="Genomic_DNA"/>
</dbReference>
<dbReference type="SUPFAM" id="SSF53335">
    <property type="entry name" value="S-adenosyl-L-methionine-dependent methyltransferases"/>
    <property type="match status" value="1"/>
</dbReference>
<dbReference type="RefSeq" id="WP_341425457.1">
    <property type="nucleotide sequence ID" value="NZ_JBBUTG010000004.1"/>
</dbReference>
<sequence length="711" mass="76996">MTTNSSAGEMSLPLSGASAKAGSWLVRILFVGCIFLSAFLLFLVQPIIAKQIMPWFGGSSAVWTTALMFFQLVLLAGYVYTDLATRWLRPGVHAAVHVGLLVLALATLPIVPAETFRPDAQKSPIGQVLLLLLMTVGLPYFCLSTTSPLLQAWYTRLFPGRQVYRLFALSNAASLAALLAYPFLIEPVAGIVTQAQVWGGAFVLFAVLCTGCAWASRRAGELAPMAPYEAPAAGEPGHAPARSDYAVWLGLSAMGSAMLLAITHHLTQHIAPIPLLWLLPLSLYLLTFVLCFEGRSWYRRSLVTAPLILLLAGMAWGINVPANEVRVRMAVPLYAVGCFVCCMFFHGELSERKPAPRYLTRFYLCLSLGGAIGGLLVSAGAPTLFDNYYELPLALLATSVVMLWILRRYLTANMAAWPVAALALASCALTGLMGWVFYNQHSLGNVSMQRNFYAASRVVEFGDGNGGSQRVLYNGGIVHGNQMLAPAVSRTPTTYYGRHSGVADAMTFTASTKPGGRRVGVIGLGAGTMAAWGQAGDDFRFYEINPHSHQIAERDFKYLSESPARRQVVIGDARLMMAEELAGGRANGFDVLVVDAFSGDSIPVHLLTREALAVYKKHLAPGGIIAFHVSNLFLDLAPVVGLLAEDAGLKAVRIRSRDEDPEEYSSAWVLVTDNQAFLDHPATLEHGSPIKPRAGATLWTDDRNNLYEVVR</sequence>
<keyword evidence="2" id="KW-0472">Membrane</keyword>
<dbReference type="InterPro" id="IPR036259">
    <property type="entry name" value="MFS_trans_sf"/>
</dbReference>
<feature type="transmembrane region" description="Helical" evidence="2">
    <location>
        <begin position="197"/>
        <end position="215"/>
    </location>
</feature>
<dbReference type="NCBIfam" id="NF037959">
    <property type="entry name" value="MFS_SpdSyn"/>
    <property type="match status" value="1"/>
</dbReference>
<feature type="transmembrane region" description="Helical" evidence="2">
    <location>
        <begin position="270"/>
        <end position="290"/>
    </location>
</feature>
<proteinExistence type="predicted"/>
<feature type="transmembrane region" description="Helical" evidence="2">
    <location>
        <begin position="245"/>
        <end position="264"/>
    </location>
</feature>
<protein>
    <submittedName>
        <fullName evidence="3">Fused MFS/spermidine synthase</fullName>
    </submittedName>
</protein>
<keyword evidence="2" id="KW-1133">Transmembrane helix</keyword>
<dbReference type="InterPro" id="IPR029063">
    <property type="entry name" value="SAM-dependent_MTases_sf"/>
</dbReference>
<organism evidence="3 4">
    <name type="scientific">Ideonella lacteola</name>
    <dbReference type="NCBI Taxonomy" id="2984193"/>
    <lineage>
        <taxon>Bacteria</taxon>
        <taxon>Pseudomonadati</taxon>
        <taxon>Pseudomonadota</taxon>
        <taxon>Betaproteobacteria</taxon>
        <taxon>Burkholderiales</taxon>
        <taxon>Sphaerotilaceae</taxon>
        <taxon>Ideonella</taxon>
    </lineage>
</organism>
<evidence type="ECO:0000313" key="3">
    <source>
        <dbReference type="EMBL" id="MEK8031095.1"/>
    </source>
</evidence>
<feature type="transmembrane region" description="Helical" evidence="2">
    <location>
        <begin position="417"/>
        <end position="438"/>
    </location>
</feature>
<feature type="transmembrane region" description="Helical" evidence="2">
    <location>
        <begin position="24"/>
        <end position="48"/>
    </location>
</feature>
<dbReference type="Gene3D" id="3.40.50.150">
    <property type="entry name" value="Vaccinia Virus protein VP39"/>
    <property type="match status" value="1"/>
</dbReference>
<evidence type="ECO:0000256" key="1">
    <source>
        <dbReference type="ARBA" id="ARBA00023115"/>
    </source>
</evidence>
<keyword evidence="4" id="KW-1185">Reference proteome</keyword>
<feature type="transmembrane region" description="Helical" evidence="2">
    <location>
        <begin position="362"/>
        <end position="385"/>
    </location>
</feature>
<dbReference type="SUPFAM" id="SSF103473">
    <property type="entry name" value="MFS general substrate transporter"/>
    <property type="match status" value="1"/>
</dbReference>
<accession>A0ABU9BQB8</accession>
<dbReference type="PANTHER" id="PTHR43317">
    <property type="entry name" value="THERMOSPERMINE SYNTHASE ACAULIS5"/>
    <property type="match status" value="1"/>
</dbReference>
<gene>
    <name evidence="3" type="ORF">AACH06_09740</name>
</gene>
<feature type="transmembrane region" description="Helical" evidence="2">
    <location>
        <begin position="163"/>
        <end position="185"/>
    </location>
</feature>
<feature type="transmembrane region" description="Helical" evidence="2">
    <location>
        <begin position="125"/>
        <end position="143"/>
    </location>
</feature>
<evidence type="ECO:0000313" key="4">
    <source>
        <dbReference type="Proteomes" id="UP001371218"/>
    </source>
</evidence>
<reference evidence="3 4" key="1">
    <citation type="submission" date="2024-04" db="EMBL/GenBank/DDBJ databases">
        <title>Novel species of the genus Ideonella isolated from streams.</title>
        <authorList>
            <person name="Lu H."/>
        </authorList>
    </citation>
    <scope>NUCLEOTIDE SEQUENCE [LARGE SCALE GENOMIC DNA]</scope>
    <source>
        <strain evidence="3 4">DXS29W</strain>
    </source>
</reference>
<keyword evidence="2" id="KW-0812">Transmembrane</keyword>
<feature type="transmembrane region" description="Helical" evidence="2">
    <location>
        <begin position="391"/>
        <end position="410"/>
    </location>
</feature>
<keyword evidence="1" id="KW-0620">Polyamine biosynthesis</keyword>
<feature type="transmembrane region" description="Helical" evidence="2">
    <location>
        <begin position="331"/>
        <end position="350"/>
    </location>
</feature>
<feature type="transmembrane region" description="Helical" evidence="2">
    <location>
        <begin position="92"/>
        <end position="113"/>
    </location>
</feature>
<comment type="caution">
    <text evidence="3">The sequence shown here is derived from an EMBL/GenBank/DDBJ whole genome shotgun (WGS) entry which is preliminary data.</text>
</comment>
<feature type="transmembrane region" description="Helical" evidence="2">
    <location>
        <begin position="60"/>
        <end position="80"/>
    </location>
</feature>
<dbReference type="Proteomes" id="UP001371218">
    <property type="component" value="Unassembled WGS sequence"/>
</dbReference>
<evidence type="ECO:0000256" key="2">
    <source>
        <dbReference type="SAM" id="Phobius"/>
    </source>
</evidence>
<name>A0ABU9BQB8_9BURK</name>
<feature type="transmembrane region" description="Helical" evidence="2">
    <location>
        <begin position="302"/>
        <end position="319"/>
    </location>
</feature>